<feature type="region of interest" description="Disordered" evidence="1">
    <location>
        <begin position="599"/>
        <end position="657"/>
    </location>
</feature>
<evidence type="ECO:0000256" key="1">
    <source>
        <dbReference type="SAM" id="MobiDB-lite"/>
    </source>
</evidence>
<feature type="region of interest" description="Disordered" evidence="1">
    <location>
        <begin position="1"/>
        <end position="27"/>
    </location>
</feature>
<reference evidence="2" key="1">
    <citation type="journal article" date="2020" name="Stud. Mycol.">
        <title>101 Dothideomycetes genomes: a test case for predicting lifestyles and emergence of pathogens.</title>
        <authorList>
            <person name="Haridas S."/>
            <person name="Albert R."/>
            <person name="Binder M."/>
            <person name="Bloem J."/>
            <person name="Labutti K."/>
            <person name="Salamov A."/>
            <person name="Andreopoulos B."/>
            <person name="Baker S."/>
            <person name="Barry K."/>
            <person name="Bills G."/>
            <person name="Bluhm B."/>
            <person name="Cannon C."/>
            <person name="Castanera R."/>
            <person name="Culley D."/>
            <person name="Daum C."/>
            <person name="Ezra D."/>
            <person name="Gonzalez J."/>
            <person name="Henrissat B."/>
            <person name="Kuo A."/>
            <person name="Liang C."/>
            <person name="Lipzen A."/>
            <person name="Lutzoni F."/>
            <person name="Magnuson J."/>
            <person name="Mondo S."/>
            <person name="Nolan M."/>
            <person name="Ohm R."/>
            <person name="Pangilinan J."/>
            <person name="Park H.-J."/>
            <person name="Ramirez L."/>
            <person name="Alfaro M."/>
            <person name="Sun H."/>
            <person name="Tritt A."/>
            <person name="Yoshinaga Y."/>
            <person name="Zwiers L.-H."/>
            <person name="Turgeon B."/>
            <person name="Goodwin S."/>
            <person name="Spatafora J."/>
            <person name="Crous P."/>
            <person name="Grigoriev I."/>
        </authorList>
    </citation>
    <scope>NUCLEOTIDE SEQUENCE</scope>
    <source>
        <strain evidence="2">CBS 207.26</strain>
    </source>
</reference>
<dbReference type="OrthoDB" id="3787584at2759"/>
<gene>
    <name evidence="2" type="ORF">K469DRAFT_770346</name>
</gene>
<name>A0A6A6D949_9PEZI</name>
<feature type="region of interest" description="Disordered" evidence="1">
    <location>
        <begin position="670"/>
        <end position="735"/>
    </location>
</feature>
<feature type="compositionally biased region" description="Polar residues" evidence="1">
    <location>
        <begin position="1044"/>
        <end position="1058"/>
    </location>
</feature>
<dbReference type="EMBL" id="ML994771">
    <property type="protein sequence ID" value="KAF2174792.1"/>
    <property type="molecule type" value="Genomic_DNA"/>
</dbReference>
<organism evidence="2 3">
    <name type="scientific">Zopfia rhizophila CBS 207.26</name>
    <dbReference type="NCBI Taxonomy" id="1314779"/>
    <lineage>
        <taxon>Eukaryota</taxon>
        <taxon>Fungi</taxon>
        <taxon>Dikarya</taxon>
        <taxon>Ascomycota</taxon>
        <taxon>Pezizomycotina</taxon>
        <taxon>Dothideomycetes</taxon>
        <taxon>Dothideomycetes incertae sedis</taxon>
        <taxon>Zopfiaceae</taxon>
        <taxon>Zopfia</taxon>
    </lineage>
</organism>
<feature type="compositionally biased region" description="Basic and acidic residues" evidence="1">
    <location>
        <begin position="694"/>
        <end position="710"/>
    </location>
</feature>
<evidence type="ECO:0000313" key="2">
    <source>
        <dbReference type="EMBL" id="KAF2174792.1"/>
    </source>
</evidence>
<sequence>MKRQNLSTPNEGKKKKQRLQEPGSNASYLKEIDSVREQAEPYRLVTAKFPIDALTPEWTVGLNRPIDEAHKQRLCEIYKEQGVFRKDSSYRLRVACTEDQVQKMMDHIGWEQAQNGHFAAARGREIQEKEFECPSFKDWNTIIGEKAELMAGNHRVEALKEYLRRLGCGDEERWWICDIYDKDTLPPHLHIKLRANREDLVLPDNHGQIWAELATLSSQDSTLFQGRNSVVEQQMIQLLNLSGRVKFPVRRLGTLWRNKNWRQMVTRWCGFSLGQATFNISTFEWMASCRIDDFWFTTFDRVISTISRIHSEFNIDIQSSDWVKLASLPQARKLEDVRKLFYPDQDAPSSLRRRDLFPTADDDTYNGLYQSVLSTPDLSFADVHSLLKTTKKEGKVMSVVVSHVGQWLNRDPARVIERDNNKPPLRNDFLPALRERYGEGAEKHSIELQERLLVYIRNNIDEFTRPIVEHYLHEYPSGNSDAYAERFEHEVWKDILILVVEFAGPHLQHESMLRFNTEDPRKISSKPASAITQAVCKLIGRIPEVSQNPALKEEKAMDDLCEMMQPVIIEWAARQCANALENGTGSPFRHLSSPMFRPVTLDKARGGNDVAVCDGRSSTHGSDREHTTTGSSGDRPTAGLDETGDSQPREPPQNPIDLTLEELQGIRTLHRKKRTLPSSPPTNGFLGSPKPIRAGHDLFGRTDGFLEREPTLSQSRDGTSDGESEGEGGSYGKGIPVEYAPECEDGSFGEDNQVMVASEQHSWKIDHAKGDHKLKVQDLIAKTDSPSFDGGQAIDMLQRLYTIDYGSRKAGSKPAAVDDKYLPAFFLDLLIVVGRPLKPITRPNDRFFDNITITFKNWRASYSSKHVHGLPFDLEHRTFRLATAATRESWYIVMHPIAITATELPSSRRERRKRLEKSARASALEPHHAHFLATYIKQVFLIGELLGEGIEPSWMLDGPHSQKITFNKWTTFQERFMQEWSSYVGEHACDTFWTENQPAFHAYDYGANIEIDVNEQLWSLPKETRLRAGDKESESDDENSDVDGSTQAETMSSQSPTRGESAVGGEVNYQALYTDGLGQLRTELEHKYALDNIDTISYALAVDINCLDAHSPDPDDKLAWCLLADRNIVLGEFQGPRDFTFYPLAFHPAYGNFSSPRPPAFLMDNLLIVMQENMSYQNNGAGVLSYGHVTAKRQRLLRCLLGQLTPEDPDSSRPFAREQRRIGAAISEEEFAFRMEQVLSVQVSRLVDGRRSFSTVLNPIFQLIRFYLKESRRYTHFLRSFRPSIFPGVLGSFARIFELAINDIHARFEATGCKELSVALAEGVSALDRLGSYCFTGFLRSLMGSVLGPLGTIDGIERGAWPYINPRMLDLQGGGGFSLAQWPRSENGRPLLMHVASIAFHYGQEAAASRHSNVWFKELGGVRVRGPSGATKFLEEVFQDLWMPQMVAFVTHQFNRALSKGGRSQEPSGRIQESLQLMERKRESVQRWSQSSHPFSWAEYEPVVSLFVPENTPLSTCLSTRTRRDFAQELYDSCIRSNESGHKSFTSQNATWFSVLRAAIRYTTTSLMSKELWVGALSVAMLSNGIECIPGSYQSRLSYRRVVRLVGSTPPALALTARPGSLKRAAIEAEHRAKRPANRKMVIDLGCAIPFTTIPQLVDKGFRLQEKNFKKGDGRVLEHYQVARQCLVQCLGDPLCDVMLMMVLTLASSSVTPFVAPKARDFEAGPRKDPAMFAANLVTRMLWFLRPQSFPWKADAGSVLRVPEMTKKIEHKGVSNRMLRELGWVEVVRGNRDSPRNSDLALRSTKDLHRKRKELLSLRKNAAGFIGSVFHSHDSIWVERCLDIIREK</sequence>
<evidence type="ECO:0000313" key="3">
    <source>
        <dbReference type="Proteomes" id="UP000800200"/>
    </source>
</evidence>
<feature type="compositionally biased region" description="Polar residues" evidence="1">
    <location>
        <begin position="1"/>
        <end position="10"/>
    </location>
</feature>
<keyword evidence="3" id="KW-1185">Reference proteome</keyword>
<feature type="region of interest" description="Disordered" evidence="1">
    <location>
        <begin position="1025"/>
        <end position="1064"/>
    </location>
</feature>
<proteinExistence type="predicted"/>
<dbReference type="Proteomes" id="UP000800200">
    <property type="component" value="Unassembled WGS sequence"/>
</dbReference>
<accession>A0A6A6D949</accession>
<protein>
    <submittedName>
        <fullName evidence="2">Uncharacterized protein</fullName>
    </submittedName>
</protein>